<dbReference type="AlphaFoldDB" id="A0AAV7S5C6"/>
<name>A0AAV7S5C6_PLEWA</name>
<proteinExistence type="predicted"/>
<reference evidence="1" key="1">
    <citation type="journal article" date="2022" name="bioRxiv">
        <title>Sequencing and chromosome-scale assembly of the giantPleurodeles waltlgenome.</title>
        <authorList>
            <person name="Brown T."/>
            <person name="Elewa A."/>
            <person name="Iarovenko S."/>
            <person name="Subramanian E."/>
            <person name="Araus A.J."/>
            <person name="Petzold A."/>
            <person name="Susuki M."/>
            <person name="Suzuki K.-i.T."/>
            <person name="Hayashi T."/>
            <person name="Toyoda A."/>
            <person name="Oliveira C."/>
            <person name="Osipova E."/>
            <person name="Leigh N.D."/>
            <person name="Simon A."/>
            <person name="Yun M.H."/>
        </authorList>
    </citation>
    <scope>NUCLEOTIDE SEQUENCE</scope>
    <source>
        <strain evidence="1">20211129_DDA</strain>
        <tissue evidence="1">Liver</tissue>
    </source>
</reference>
<sequence length="108" mass="12224">MKEDNIWQNRRGQHQVKARMDRDLPAVLDLEQRIQVRCSALQQAAALSSAGHCSNPDVLDSHASNGEFYYHMALCAKFACSSGYNPTDIRHYFCIHASIHMYVALDNV</sequence>
<evidence type="ECO:0000313" key="1">
    <source>
        <dbReference type="EMBL" id="KAJ1160184.1"/>
    </source>
</evidence>
<organism evidence="1 2">
    <name type="scientific">Pleurodeles waltl</name>
    <name type="common">Iberian ribbed newt</name>
    <dbReference type="NCBI Taxonomy" id="8319"/>
    <lineage>
        <taxon>Eukaryota</taxon>
        <taxon>Metazoa</taxon>
        <taxon>Chordata</taxon>
        <taxon>Craniata</taxon>
        <taxon>Vertebrata</taxon>
        <taxon>Euteleostomi</taxon>
        <taxon>Amphibia</taxon>
        <taxon>Batrachia</taxon>
        <taxon>Caudata</taxon>
        <taxon>Salamandroidea</taxon>
        <taxon>Salamandridae</taxon>
        <taxon>Pleurodelinae</taxon>
        <taxon>Pleurodeles</taxon>
    </lineage>
</organism>
<evidence type="ECO:0000313" key="2">
    <source>
        <dbReference type="Proteomes" id="UP001066276"/>
    </source>
</evidence>
<gene>
    <name evidence="1" type="ORF">NDU88_000686</name>
</gene>
<dbReference type="EMBL" id="JANPWB010000008">
    <property type="protein sequence ID" value="KAJ1160184.1"/>
    <property type="molecule type" value="Genomic_DNA"/>
</dbReference>
<comment type="caution">
    <text evidence="1">The sequence shown here is derived from an EMBL/GenBank/DDBJ whole genome shotgun (WGS) entry which is preliminary data.</text>
</comment>
<keyword evidence="2" id="KW-1185">Reference proteome</keyword>
<dbReference type="Proteomes" id="UP001066276">
    <property type="component" value="Chromosome 4_2"/>
</dbReference>
<protein>
    <submittedName>
        <fullName evidence="1">Uncharacterized protein</fullName>
    </submittedName>
</protein>
<accession>A0AAV7S5C6</accession>